<dbReference type="InterPro" id="IPR011701">
    <property type="entry name" value="MFS"/>
</dbReference>
<dbReference type="EMBL" id="CP064781">
    <property type="protein sequence ID" value="QRJ64158.1"/>
    <property type="molecule type" value="Genomic_DNA"/>
</dbReference>
<keyword evidence="3" id="KW-1003">Cell membrane</keyword>
<feature type="transmembrane region" description="Helical" evidence="7">
    <location>
        <begin position="12"/>
        <end position="33"/>
    </location>
</feature>
<proteinExistence type="predicted"/>
<dbReference type="PROSITE" id="PS00217">
    <property type="entry name" value="SUGAR_TRANSPORT_2"/>
    <property type="match status" value="1"/>
</dbReference>
<comment type="subcellular location">
    <subcellularLocation>
        <location evidence="1">Cell membrane</location>
        <topology evidence="1">Multi-pass membrane protein</topology>
    </subcellularLocation>
</comment>
<evidence type="ECO:0000256" key="5">
    <source>
        <dbReference type="ARBA" id="ARBA00022989"/>
    </source>
</evidence>
<feature type="transmembrane region" description="Helical" evidence="7">
    <location>
        <begin position="259"/>
        <end position="279"/>
    </location>
</feature>
<keyword evidence="5 7" id="KW-1133">Transmembrane helix</keyword>
<sequence length="411" mass="42054">MHPTHAPDDGRWLFRLCLSRLGFSLINTAYAALIPLLQPAWGMSASQAGAVQSAWHAGYIVSLVAASLLAGRYGARNTFLGMGWAACASALVFALGAVDYASALILYGLAGLFAGGSYVPGLTLIAERFPPAARGRAMGAYIAAASLGYAVGLVGAGLLAERGGATAGFLLAAAGTLLGQALAVATLRGTANVVSDAGARGPLLSLASVAWLWRHKAARYVILGYTFHAWELLGMWAWLPAFLSAAAALHAGDGGTLVLAGAALAALTHLVSTAGSLFGGHGSDRWGRTPVILAMSLASIACALVFGWAMALPLGLLVALAVVFNLTAIGDSAIHSANLTEQVPAPHLATAYALRSILGFGMGVLAPWLFGRVLDAGGGGPAAWGWAWTLLGAVALAGPWATWRLQRLPRQ</sequence>
<keyword evidence="2" id="KW-0813">Transport</keyword>
<organism evidence="9 10">
    <name type="scientific">Azospira restricta</name>
    <dbReference type="NCBI Taxonomy" id="404405"/>
    <lineage>
        <taxon>Bacteria</taxon>
        <taxon>Pseudomonadati</taxon>
        <taxon>Pseudomonadota</taxon>
        <taxon>Betaproteobacteria</taxon>
        <taxon>Rhodocyclales</taxon>
        <taxon>Rhodocyclaceae</taxon>
        <taxon>Azospira</taxon>
    </lineage>
</organism>
<gene>
    <name evidence="9" type="ORF">IWH25_02025</name>
</gene>
<evidence type="ECO:0000313" key="9">
    <source>
        <dbReference type="EMBL" id="QRJ64158.1"/>
    </source>
</evidence>
<dbReference type="Pfam" id="PF07690">
    <property type="entry name" value="MFS_1"/>
    <property type="match status" value="1"/>
</dbReference>
<reference evidence="9" key="1">
    <citation type="submission" date="2020-11" db="EMBL/GenBank/DDBJ databases">
        <title>Azospira restricta DSM 18626 genome sequence.</title>
        <authorList>
            <person name="Moe W.M."/>
        </authorList>
    </citation>
    <scope>NUCLEOTIDE SEQUENCE</scope>
    <source>
        <strain evidence="9">DSM 18626</strain>
    </source>
</reference>
<dbReference type="GO" id="GO:0005886">
    <property type="term" value="C:plasma membrane"/>
    <property type="evidence" value="ECO:0007669"/>
    <property type="project" value="UniProtKB-SubCell"/>
</dbReference>
<evidence type="ECO:0000259" key="8">
    <source>
        <dbReference type="PROSITE" id="PS50850"/>
    </source>
</evidence>
<dbReference type="Gene3D" id="1.20.1250.20">
    <property type="entry name" value="MFS general substrate transporter like domains"/>
    <property type="match status" value="1"/>
</dbReference>
<dbReference type="InterPro" id="IPR036259">
    <property type="entry name" value="MFS_trans_sf"/>
</dbReference>
<feature type="domain" description="Major facilitator superfamily (MFS) profile" evidence="8">
    <location>
        <begin position="1"/>
        <end position="410"/>
    </location>
</feature>
<dbReference type="PROSITE" id="PS50850">
    <property type="entry name" value="MFS"/>
    <property type="match status" value="1"/>
</dbReference>
<keyword evidence="10" id="KW-1185">Reference proteome</keyword>
<dbReference type="PANTHER" id="PTHR23517:SF3">
    <property type="entry name" value="INTEGRAL MEMBRANE TRANSPORT PROTEIN"/>
    <property type="match status" value="1"/>
</dbReference>
<feature type="transmembrane region" description="Helical" evidence="7">
    <location>
        <begin position="166"/>
        <end position="187"/>
    </location>
</feature>
<dbReference type="RefSeq" id="WP_203387697.1">
    <property type="nucleotide sequence ID" value="NZ_CP064781.1"/>
</dbReference>
<dbReference type="AlphaFoldDB" id="A0A974Y3Y0"/>
<feature type="transmembrane region" description="Helical" evidence="7">
    <location>
        <begin position="383"/>
        <end position="403"/>
    </location>
</feature>
<name>A0A974Y3Y0_9RHOO</name>
<keyword evidence="6 7" id="KW-0472">Membrane</keyword>
<dbReference type="InterPro" id="IPR050171">
    <property type="entry name" value="MFS_Transporters"/>
</dbReference>
<feature type="transmembrane region" description="Helical" evidence="7">
    <location>
        <begin position="291"/>
        <end position="311"/>
    </location>
</feature>
<feature type="transmembrane region" description="Helical" evidence="7">
    <location>
        <begin position="53"/>
        <end position="71"/>
    </location>
</feature>
<evidence type="ECO:0000256" key="2">
    <source>
        <dbReference type="ARBA" id="ARBA00022448"/>
    </source>
</evidence>
<dbReference type="Proteomes" id="UP000663444">
    <property type="component" value="Chromosome"/>
</dbReference>
<feature type="transmembrane region" description="Helical" evidence="7">
    <location>
        <begin position="317"/>
        <end position="340"/>
    </location>
</feature>
<dbReference type="InterPro" id="IPR005829">
    <property type="entry name" value="Sugar_transporter_CS"/>
</dbReference>
<dbReference type="GO" id="GO:0022857">
    <property type="term" value="F:transmembrane transporter activity"/>
    <property type="evidence" value="ECO:0007669"/>
    <property type="project" value="InterPro"/>
</dbReference>
<protein>
    <submittedName>
        <fullName evidence="9">MFS transporter</fullName>
    </submittedName>
</protein>
<evidence type="ECO:0000256" key="4">
    <source>
        <dbReference type="ARBA" id="ARBA00022692"/>
    </source>
</evidence>
<evidence type="ECO:0000256" key="1">
    <source>
        <dbReference type="ARBA" id="ARBA00004651"/>
    </source>
</evidence>
<feature type="transmembrane region" description="Helical" evidence="7">
    <location>
        <begin position="104"/>
        <end position="126"/>
    </location>
</feature>
<evidence type="ECO:0000313" key="10">
    <source>
        <dbReference type="Proteomes" id="UP000663444"/>
    </source>
</evidence>
<feature type="transmembrane region" description="Helical" evidence="7">
    <location>
        <begin position="78"/>
        <end position="98"/>
    </location>
</feature>
<dbReference type="InterPro" id="IPR020846">
    <property type="entry name" value="MFS_dom"/>
</dbReference>
<keyword evidence="4 7" id="KW-0812">Transmembrane</keyword>
<feature type="transmembrane region" description="Helical" evidence="7">
    <location>
        <begin position="352"/>
        <end position="371"/>
    </location>
</feature>
<feature type="transmembrane region" description="Helical" evidence="7">
    <location>
        <begin position="220"/>
        <end position="239"/>
    </location>
</feature>
<dbReference type="PANTHER" id="PTHR23517">
    <property type="entry name" value="RESISTANCE PROTEIN MDTM, PUTATIVE-RELATED-RELATED"/>
    <property type="match status" value="1"/>
</dbReference>
<evidence type="ECO:0000256" key="7">
    <source>
        <dbReference type="SAM" id="Phobius"/>
    </source>
</evidence>
<evidence type="ECO:0000256" key="3">
    <source>
        <dbReference type="ARBA" id="ARBA00022475"/>
    </source>
</evidence>
<dbReference type="SUPFAM" id="SSF103473">
    <property type="entry name" value="MFS general substrate transporter"/>
    <property type="match status" value="1"/>
</dbReference>
<feature type="transmembrane region" description="Helical" evidence="7">
    <location>
        <begin position="138"/>
        <end position="160"/>
    </location>
</feature>
<accession>A0A974Y3Y0</accession>
<evidence type="ECO:0000256" key="6">
    <source>
        <dbReference type="ARBA" id="ARBA00023136"/>
    </source>
</evidence>
<dbReference type="KEGG" id="ares:IWH25_02025"/>